<evidence type="ECO:0000313" key="2">
    <source>
        <dbReference type="EMBL" id="MPN24933.1"/>
    </source>
</evidence>
<protein>
    <recommendedName>
        <fullName evidence="1">DUF4314 domain-containing protein</fullName>
    </recommendedName>
</protein>
<name>A0A645GMK2_9ZZZZ</name>
<sequence length="82" mass="9201">MDEMSKKRIKVLRKQYPQGCTVEMVSMDDVQAPPKGTKGVVIHIDDIGTMHVAWETGSTLGVVPGIDLVKRLDEEIPRHKIF</sequence>
<comment type="caution">
    <text evidence="2">The sequence shown here is derived from an EMBL/GenBank/DDBJ whole genome shotgun (WGS) entry which is preliminary data.</text>
</comment>
<dbReference type="Pfam" id="PF14192">
    <property type="entry name" value="DUF4314"/>
    <property type="match status" value="1"/>
</dbReference>
<organism evidence="2">
    <name type="scientific">bioreactor metagenome</name>
    <dbReference type="NCBI Taxonomy" id="1076179"/>
    <lineage>
        <taxon>unclassified sequences</taxon>
        <taxon>metagenomes</taxon>
        <taxon>ecological metagenomes</taxon>
    </lineage>
</organism>
<proteinExistence type="predicted"/>
<feature type="domain" description="DUF4314" evidence="1">
    <location>
        <begin position="6"/>
        <end position="71"/>
    </location>
</feature>
<dbReference type="EMBL" id="VSSQ01073943">
    <property type="protein sequence ID" value="MPN24933.1"/>
    <property type="molecule type" value="Genomic_DNA"/>
</dbReference>
<reference evidence="2" key="1">
    <citation type="submission" date="2019-08" db="EMBL/GenBank/DDBJ databases">
        <authorList>
            <person name="Kucharzyk K."/>
            <person name="Murdoch R.W."/>
            <person name="Higgins S."/>
            <person name="Loffler F."/>
        </authorList>
    </citation>
    <scope>NUCLEOTIDE SEQUENCE</scope>
</reference>
<gene>
    <name evidence="2" type="ORF">SDC9_172339</name>
</gene>
<accession>A0A645GMK2</accession>
<dbReference type="InterPro" id="IPR025463">
    <property type="entry name" value="DUF4314"/>
</dbReference>
<evidence type="ECO:0000259" key="1">
    <source>
        <dbReference type="Pfam" id="PF14192"/>
    </source>
</evidence>
<dbReference type="AlphaFoldDB" id="A0A645GMK2"/>